<proteinExistence type="predicted"/>
<dbReference type="EMBL" id="LK023346">
    <property type="protein sequence ID" value="CDS11337.1"/>
    <property type="molecule type" value="Genomic_DNA"/>
</dbReference>
<evidence type="ECO:0000313" key="1">
    <source>
        <dbReference type="EMBL" id="CDS11337.1"/>
    </source>
</evidence>
<organism evidence="1">
    <name type="scientific">Lichtheimia ramosa</name>
    <dbReference type="NCBI Taxonomy" id="688394"/>
    <lineage>
        <taxon>Eukaryota</taxon>
        <taxon>Fungi</taxon>
        <taxon>Fungi incertae sedis</taxon>
        <taxon>Mucoromycota</taxon>
        <taxon>Mucoromycotina</taxon>
        <taxon>Mucoromycetes</taxon>
        <taxon>Mucorales</taxon>
        <taxon>Lichtheimiaceae</taxon>
        <taxon>Lichtheimia</taxon>
    </lineage>
</organism>
<dbReference type="AlphaFoldDB" id="A0A077WWY8"/>
<reference evidence="1" key="1">
    <citation type="journal article" date="2014" name="Genome Announc.">
        <title>De novo whole-genome sequence and genome annotation of Lichtheimia ramosa.</title>
        <authorList>
            <person name="Linde J."/>
            <person name="Schwartze V."/>
            <person name="Binder U."/>
            <person name="Lass-Florl C."/>
            <person name="Voigt K."/>
            <person name="Horn F."/>
        </authorList>
    </citation>
    <scope>NUCLEOTIDE SEQUENCE</scope>
    <source>
        <strain evidence="1">JMRC FSU:6197</strain>
    </source>
</reference>
<protein>
    <submittedName>
        <fullName evidence="1">Uncharacterized protein</fullName>
    </submittedName>
</protein>
<gene>
    <name evidence="1" type="ORF">LRAMOSA03600</name>
</gene>
<sequence>MPRRQFDGEWINQNGVQIRVDEDGNPIPNGVFTCLCGFAHMEPRQVKNHAAQCVFGRTANLPLRRSQRLAERGAGAPAPDNFQFQLPVEQELPAEEVPEEEEEGQQQLLNDIPLRDDVQAMPDLGWQDDIPQHIRLPGSPEVMRWPPVQYLPQNLQQIVINQIRPQAVDLYVQLQEQGIQLDEPLESVRISFNLVVAGQVSPLAKFSILVAYTNLALVPYYWQNLIIAVKGHARIADVRASLNHF</sequence>
<accession>A0A077WWY8</accession>
<name>A0A077WWY8_9FUNG</name>